<evidence type="ECO:0000256" key="7">
    <source>
        <dbReference type="NCBIfam" id="TIGR01068"/>
    </source>
</evidence>
<dbReference type="PROSITE" id="PS51352">
    <property type="entry name" value="THIOREDOXIN_2"/>
    <property type="match status" value="1"/>
</dbReference>
<dbReference type="EMBL" id="CP048000">
    <property type="protein sequence ID" value="QHQ59443.1"/>
    <property type="molecule type" value="Genomic_DNA"/>
</dbReference>
<feature type="active site" description="Nucleophile" evidence="9">
    <location>
        <position position="34"/>
    </location>
</feature>
<dbReference type="NCBIfam" id="TIGR01068">
    <property type="entry name" value="thioredoxin"/>
    <property type="match status" value="1"/>
</dbReference>
<accession>A0A6P1TGA0</accession>
<dbReference type="GO" id="GO:0045454">
    <property type="term" value="P:cell redox homeostasis"/>
    <property type="evidence" value="ECO:0007669"/>
    <property type="project" value="TreeGrafter"/>
</dbReference>
<name>A0A6P1TGA0_9FIRM</name>
<evidence type="ECO:0000256" key="2">
    <source>
        <dbReference type="ARBA" id="ARBA00020570"/>
    </source>
</evidence>
<dbReference type="GO" id="GO:0015035">
    <property type="term" value="F:protein-disulfide reductase activity"/>
    <property type="evidence" value="ECO:0007669"/>
    <property type="project" value="UniProtKB-UniRule"/>
</dbReference>
<evidence type="ECO:0000256" key="4">
    <source>
        <dbReference type="ARBA" id="ARBA00022982"/>
    </source>
</evidence>
<dbReference type="InterPro" id="IPR013766">
    <property type="entry name" value="Thioredoxin_domain"/>
</dbReference>
<dbReference type="PANTHER" id="PTHR45663">
    <property type="entry name" value="GEO12009P1"/>
    <property type="match status" value="1"/>
</dbReference>
<dbReference type="SUPFAM" id="SSF52833">
    <property type="entry name" value="Thioredoxin-like"/>
    <property type="match status" value="1"/>
</dbReference>
<evidence type="ECO:0000256" key="5">
    <source>
        <dbReference type="ARBA" id="ARBA00023157"/>
    </source>
</evidence>
<dbReference type="Gene3D" id="3.40.30.10">
    <property type="entry name" value="Glutaredoxin"/>
    <property type="match status" value="1"/>
</dbReference>
<dbReference type="Proteomes" id="UP000464314">
    <property type="component" value="Chromosome"/>
</dbReference>
<dbReference type="CDD" id="cd02947">
    <property type="entry name" value="TRX_family"/>
    <property type="match status" value="1"/>
</dbReference>
<dbReference type="InterPro" id="IPR017937">
    <property type="entry name" value="Thioredoxin_CS"/>
</dbReference>
<reference evidence="12 13" key="1">
    <citation type="submission" date="2020-01" db="EMBL/GenBank/DDBJ databases">
        <title>Genome analysis of Anaerocolumna sp. CBA3638.</title>
        <authorList>
            <person name="Kim J."/>
            <person name="Roh S.W."/>
        </authorList>
    </citation>
    <scope>NUCLEOTIDE SEQUENCE [LARGE SCALE GENOMIC DNA]</scope>
    <source>
        <strain evidence="12 13">CBA3638</strain>
    </source>
</reference>
<proteinExistence type="inferred from homology"/>
<dbReference type="FunFam" id="3.40.30.10:FF:000001">
    <property type="entry name" value="Thioredoxin"/>
    <property type="match status" value="1"/>
</dbReference>
<organism evidence="12 13">
    <name type="scientific">Anaerocolumna sedimenticola</name>
    <dbReference type="NCBI Taxonomy" id="2696063"/>
    <lineage>
        <taxon>Bacteria</taxon>
        <taxon>Bacillati</taxon>
        <taxon>Bacillota</taxon>
        <taxon>Clostridia</taxon>
        <taxon>Lachnospirales</taxon>
        <taxon>Lachnospiraceae</taxon>
        <taxon>Anaerocolumna</taxon>
    </lineage>
</organism>
<dbReference type="PRINTS" id="PR00421">
    <property type="entry name" value="THIOREDOXIN"/>
</dbReference>
<dbReference type="GO" id="GO:0005829">
    <property type="term" value="C:cytosol"/>
    <property type="evidence" value="ECO:0007669"/>
    <property type="project" value="TreeGrafter"/>
</dbReference>
<dbReference type="Pfam" id="PF00085">
    <property type="entry name" value="Thioredoxin"/>
    <property type="match status" value="1"/>
</dbReference>
<sequence>MGVLKITKHNFEKEVLHSDKPVLLDFWASWCGPCKMVAPIIDEVAEETKEVVKVGKINIDEEGELAEAFRIMSIPTLVVVKDGKVVESSVGVKPKKAILSLITEE</sequence>
<dbReference type="PIRSF" id="PIRSF000077">
    <property type="entry name" value="Thioredoxin"/>
    <property type="match status" value="1"/>
</dbReference>
<dbReference type="KEGG" id="anr:Ana3638_00385"/>
<feature type="domain" description="Thioredoxin" evidence="11">
    <location>
        <begin position="1"/>
        <end position="105"/>
    </location>
</feature>
<evidence type="ECO:0000256" key="3">
    <source>
        <dbReference type="ARBA" id="ARBA00022448"/>
    </source>
</evidence>
<feature type="site" description="Contributes to redox potential value" evidence="9">
    <location>
        <position position="33"/>
    </location>
</feature>
<dbReference type="AlphaFoldDB" id="A0A6P1TGA0"/>
<keyword evidence="6 10" id="KW-0676">Redox-active center</keyword>
<evidence type="ECO:0000256" key="6">
    <source>
        <dbReference type="ARBA" id="ARBA00023284"/>
    </source>
</evidence>
<feature type="disulfide bond" description="Redox-active" evidence="10">
    <location>
        <begin position="31"/>
        <end position="34"/>
    </location>
</feature>
<evidence type="ECO:0000256" key="10">
    <source>
        <dbReference type="PIRSR" id="PIRSR000077-4"/>
    </source>
</evidence>
<evidence type="ECO:0000259" key="11">
    <source>
        <dbReference type="PROSITE" id="PS51352"/>
    </source>
</evidence>
<feature type="active site" description="Nucleophile" evidence="9">
    <location>
        <position position="31"/>
    </location>
</feature>
<keyword evidence="13" id="KW-1185">Reference proteome</keyword>
<comment type="similarity">
    <text evidence="1 8">Belongs to the thioredoxin family.</text>
</comment>
<keyword evidence="4" id="KW-0249">Electron transport</keyword>
<evidence type="ECO:0000313" key="13">
    <source>
        <dbReference type="Proteomes" id="UP000464314"/>
    </source>
</evidence>
<dbReference type="InterPro" id="IPR036249">
    <property type="entry name" value="Thioredoxin-like_sf"/>
</dbReference>
<dbReference type="PROSITE" id="PS00194">
    <property type="entry name" value="THIOREDOXIN_1"/>
    <property type="match status" value="1"/>
</dbReference>
<dbReference type="InterPro" id="IPR005746">
    <property type="entry name" value="Thioredoxin"/>
</dbReference>
<feature type="site" description="Contributes to redox potential value" evidence="9">
    <location>
        <position position="32"/>
    </location>
</feature>
<protein>
    <recommendedName>
        <fullName evidence="2 7">Thioredoxin</fullName>
    </recommendedName>
</protein>
<keyword evidence="5 10" id="KW-1015">Disulfide bond</keyword>
<evidence type="ECO:0000256" key="8">
    <source>
        <dbReference type="PIRNR" id="PIRNR000077"/>
    </source>
</evidence>
<dbReference type="PANTHER" id="PTHR45663:SF11">
    <property type="entry name" value="GEO12009P1"/>
    <property type="match status" value="1"/>
</dbReference>
<dbReference type="RefSeq" id="WP_161836033.1">
    <property type="nucleotide sequence ID" value="NZ_CP048000.1"/>
</dbReference>
<feature type="site" description="Deprotonates C-terminal active site Cys" evidence="9">
    <location>
        <position position="25"/>
    </location>
</feature>
<evidence type="ECO:0000256" key="9">
    <source>
        <dbReference type="PIRSR" id="PIRSR000077-1"/>
    </source>
</evidence>
<gene>
    <name evidence="12" type="primary">trxA</name>
    <name evidence="12" type="ORF">Ana3638_00385</name>
</gene>
<evidence type="ECO:0000256" key="1">
    <source>
        <dbReference type="ARBA" id="ARBA00008987"/>
    </source>
</evidence>
<keyword evidence="3" id="KW-0813">Transport</keyword>
<evidence type="ECO:0000313" key="12">
    <source>
        <dbReference type="EMBL" id="QHQ59443.1"/>
    </source>
</evidence>